<evidence type="ECO:0000256" key="13">
    <source>
        <dbReference type="ARBA" id="ARBA00022692"/>
    </source>
</evidence>
<comment type="subcellular location">
    <subcellularLocation>
        <location evidence="2">Cell inner membrane</location>
        <topology evidence="2">Multi-pass membrane protein</topology>
    </subcellularLocation>
</comment>
<feature type="transmembrane region" description="Helical" evidence="18">
    <location>
        <begin position="214"/>
        <end position="235"/>
    </location>
</feature>
<dbReference type="Pfam" id="PF02302">
    <property type="entry name" value="PTS_IIB"/>
    <property type="match status" value="1"/>
</dbReference>
<dbReference type="GO" id="GO:0090563">
    <property type="term" value="F:protein-phosphocysteine-sugar phosphotransferase activity"/>
    <property type="evidence" value="ECO:0007669"/>
    <property type="project" value="TreeGrafter"/>
</dbReference>
<dbReference type="PROSITE" id="PS00372">
    <property type="entry name" value="PTS_EIIA_TYPE_2_HIS"/>
    <property type="match status" value="1"/>
</dbReference>
<dbReference type="NCBIfam" id="TIGR00851">
    <property type="entry name" value="mtlA"/>
    <property type="match status" value="1"/>
</dbReference>
<dbReference type="InterPro" id="IPR004718">
    <property type="entry name" value="PTS_IIC_mtl"/>
</dbReference>
<dbReference type="GO" id="GO:0022872">
    <property type="term" value="F:protein-N(PI)-phosphohistidine-mannitol phosphotransferase system transmembrane transporter activity"/>
    <property type="evidence" value="ECO:0007669"/>
    <property type="project" value="InterPro"/>
</dbReference>
<dbReference type="Gene3D" id="3.40.930.10">
    <property type="entry name" value="Mannitol-specific EII, Chain A"/>
    <property type="match status" value="1"/>
</dbReference>
<dbReference type="PROSITE" id="PS51104">
    <property type="entry name" value="PTS_EIIC_TYPE_2"/>
    <property type="match status" value="1"/>
</dbReference>
<dbReference type="CDD" id="cd00211">
    <property type="entry name" value="PTS_IIA_fru"/>
    <property type="match status" value="1"/>
</dbReference>
<feature type="transmembrane region" description="Helical" evidence="18">
    <location>
        <begin position="21"/>
        <end position="43"/>
    </location>
</feature>
<feature type="transmembrane region" description="Helical" evidence="18">
    <location>
        <begin position="162"/>
        <end position="182"/>
    </location>
</feature>
<keyword evidence="8" id="KW-0997">Cell inner membrane</keyword>
<keyword evidence="10" id="KW-0762">Sugar transport</keyword>
<dbReference type="GO" id="GO:0009401">
    <property type="term" value="P:phosphoenolpyruvate-dependent sugar phosphotransferase system"/>
    <property type="evidence" value="ECO:0007669"/>
    <property type="project" value="UniProtKB-KW"/>
</dbReference>
<dbReference type="GO" id="GO:0005886">
    <property type="term" value="C:plasma membrane"/>
    <property type="evidence" value="ECO:0007669"/>
    <property type="project" value="UniProtKB-SubCell"/>
</dbReference>
<evidence type="ECO:0000256" key="18">
    <source>
        <dbReference type="SAM" id="Phobius"/>
    </source>
</evidence>
<dbReference type="InterPro" id="IPR003501">
    <property type="entry name" value="PTS_EIIB_2/3"/>
</dbReference>
<comment type="subunit">
    <text evidence="3">Homodimer.</text>
</comment>
<evidence type="ECO:0000256" key="16">
    <source>
        <dbReference type="ARBA" id="ARBA00023136"/>
    </source>
</evidence>
<evidence type="ECO:0000256" key="2">
    <source>
        <dbReference type="ARBA" id="ARBA00004429"/>
    </source>
</evidence>
<dbReference type="InterPro" id="IPR013011">
    <property type="entry name" value="PTS_EIIB_2"/>
</dbReference>
<dbReference type="NCBIfam" id="NF011663">
    <property type="entry name" value="PRK15083.1"/>
    <property type="match status" value="1"/>
</dbReference>
<evidence type="ECO:0000256" key="1">
    <source>
        <dbReference type="ARBA" id="ARBA00001655"/>
    </source>
</evidence>
<dbReference type="GO" id="GO:0016301">
    <property type="term" value="F:kinase activity"/>
    <property type="evidence" value="ECO:0007669"/>
    <property type="project" value="UniProtKB-KW"/>
</dbReference>
<dbReference type="PROSITE" id="PS51094">
    <property type="entry name" value="PTS_EIIA_TYPE_2"/>
    <property type="match status" value="1"/>
</dbReference>
<dbReference type="InterPro" id="IPR036095">
    <property type="entry name" value="PTS_EIIB-like_sf"/>
</dbReference>
<evidence type="ECO:0000256" key="14">
    <source>
        <dbReference type="ARBA" id="ARBA00022777"/>
    </source>
</evidence>
<dbReference type="InterPro" id="IPR013014">
    <property type="entry name" value="PTS_EIIC_2"/>
</dbReference>
<dbReference type="PANTHER" id="PTHR30181:SF2">
    <property type="entry name" value="PTS SYSTEM MANNITOL-SPECIFIC EIICBA COMPONENT"/>
    <property type="match status" value="1"/>
</dbReference>
<keyword evidence="16 18" id="KW-0472">Membrane</keyword>
<dbReference type="SUPFAM" id="SSF52794">
    <property type="entry name" value="PTS system IIB component-like"/>
    <property type="match status" value="1"/>
</dbReference>
<reference evidence="22 23" key="1">
    <citation type="submission" date="2007-03" db="EMBL/GenBank/DDBJ databases">
        <authorList>
            <person name="Heidelberg J."/>
        </authorList>
    </citation>
    <scope>NUCLEOTIDE SEQUENCE [LARGE SCALE GENOMIC DNA]</scope>
    <source>
        <strain evidence="23">ATCC 39541 / Classical Ogawa 395 / O395</strain>
    </source>
</reference>
<dbReference type="CDD" id="cd05567">
    <property type="entry name" value="PTS_IIB_mannitol"/>
    <property type="match status" value="1"/>
</dbReference>
<accession>A0A0H3ADV4</accession>
<keyword evidence="7" id="KW-1003">Cell membrane</keyword>
<keyword evidence="13 18" id="KW-0812">Transmembrane</keyword>
<evidence type="ECO:0000256" key="7">
    <source>
        <dbReference type="ARBA" id="ARBA00022475"/>
    </source>
</evidence>
<evidence type="ECO:0000256" key="3">
    <source>
        <dbReference type="ARBA" id="ARBA00011738"/>
    </source>
</evidence>
<evidence type="ECO:0000256" key="6">
    <source>
        <dbReference type="ARBA" id="ARBA00022448"/>
    </source>
</evidence>
<dbReference type="InterPro" id="IPR029503">
    <property type="entry name" value="PTS_EIIB_mannitol"/>
</dbReference>
<dbReference type="PROSITE" id="PS51099">
    <property type="entry name" value="PTS_EIIB_TYPE_2"/>
    <property type="match status" value="1"/>
</dbReference>
<feature type="transmembrane region" description="Helical" evidence="18">
    <location>
        <begin position="134"/>
        <end position="155"/>
    </location>
</feature>
<dbReference type="PATRIC" id="fig|345073.21.peg.3791"/>
<dbReference type="eggNOG" id="COG2213">
    <property type="taxonomic scope" value="Bacteria"/>
</dbReference>
<evidence type="ECO:0000313" key="22">
    <source>
        <dbReference type="EMBL" id="ABQ18517.1"/>
    </source>
</evidence>
<dbReference type="KEGG" id="vco:VC0395_0196"/>
<dbReference type="InterPro" id="IPR016152">
    <property type="entry name" value="PTrfase/Anion_transptr"/>
</dbReference>
<keyword evidence="15 18" id="KW-1133">Transmembrane helix</keyword>
<evidence type="ECO:0000313" key="23">
    <source>
        <dbReference type="Proteomes" id="UP000000249"/>
    </source>
</evidence>
<protein>
    <recommendedName>
        <fullName evidence="5">PTS system mannitol-specific EIICBA component</fullName>
        <ecNumber evidence="4">2.7.1.197</ecNumber>
    </recommendedName>
    <alternativeName>
        <fullName evidence="17">EIICBA-Mtl</fullName>
    </alternativeName>
</protein>
<keyword evidence="11" id="KW-0808">Transferase</keyword>
<dbReference type="Gene3D" id="3.40.50.2300">
    <property type="match status" value="1"/>
</dbReference>
<dbReference type="Proteomes" id="UP000000249">
    <property type="component" value="Chromosome 2"/>
</dbReference>
<comment type="catalytic activity">
    <reaction evidence="1">
        <text>D-mannitol(out) + N(pros)-phospho-L-histidyl-[protein] = D-mannitol 1-phosphate(in) + L-histidyl-[protein]</text>
        <dbReference type="Rhea" id="RHEA:33363"/>
        <dbReference type="Rhea" id="RHEA-COMP:9745"/>
        <dbReference type="Rhea" id="RHEA-COMP:9746"/>
        <dbReference type="ChEBI" id="CHEBI:16899"/>
        <dbReference type="ChEBI" id="CHEBI:29979"/>
        <dbReference type="ChEBI" id="CHEBI:61381"/>
        <dbReference type="ChEBI" id="CHEBI:64837"/>
        <dbReference type="EC" id="2.7.1.197"/>
    </reaction>
</comment>
<dbReference type="PANTHER" id="PTHR30181">
    <property type="entry name" value="MANNITOL PERMEASE IIC COMPONENT"/>
    <property type="match status" value="1"/>
</dbReference>
<dbReference type="EMBL" id="CP000626">
    <property type="protein sequence ID" value="ABQ18517.1"/>
    <property type="molecule type" value="Genomic_DNA"/>
</dbReference>
<evidence type="ECO:0000259" key="19">
    <source>
        <dbReference type="PROSITE" id="PS51094"/>
    </source>
</evidence>
<feature type="domain" description="PTS EIIA type-2" evidence="19">
    <location>
        <begin position="504"/>
        <end position="646"/>
    </location>
</feature>
<organism evidence="22 23">
    <name type="scientific">Vibrio cholerae serotype O1 (strain ATCC 39541 / Classical Ogawa 395 / O395)</name>
    <dbReference type="NCBI Taxonomy" id="345073"/>
    <lineage>
        <taxon>Bacteria</taxon>
        <taxon>Pseudomonadati</taxon>
        <taxon>Pseudomonadota</taxon>
        <taxon>Gammaproteobacteria</taxon>
        <taxon>Vibrionales</taxon>
        <taxon>Vibrionaceae</taxon>
        <taxon>Vibrio</taxon>
    </lineage>
</organism>
<evidence type="ECO:0000256" key="15">
    <source>
        <dbReference type="ARBA" id="ARBA00022989"/>
    </source>
</evidence>
<dbReference type="Pfam" id="PF02378">
    <property type="entry name" value="PTS_EIIC"/>
    <property type="match status" value="1"/>
</dbReference>
<feature type="transmembrane region" description="Helical" evidence="18">
    <location>
        <begin position="49"/>
        <end position="67"/>
    </location>
</feature>
<name>A0A0H3ADV4_VIBC3</name>
<evidence type="ECO:0000256" key="12">
    <source>
        <dbReference type="ARBA" id="ARBA00022683"/>
    </source>
</evidence>
<keyword evidence="6" id="KW-0813">Transport</keyword>
<feature type="transmembrane region" description="Helical" evidence="18">
    <location>
        <begin position="271"/>
        <end position="292"/>
    </location>
</feature>
<dbReference type="RefSeq" id="WP_000625706.1">
    <property type="nucleotide sequence ID" value="NC_009456.1"/>
</dbReference>
<dbReference type="SUPFAM" id="SSF55804">
    <property type="entry name" value="Phoshotransferase/anion transport protein"/>
    <property type="match status" value="1"/>
</dbReference>
<evidence type="ECO:0000256" key="11">
    <source>
        <dbReference type="ARBA" id="ARBA00022679"/>
    </source>
</evidence>
<keyword evidence="14" id="KW-0418">Kinase</keyword>
<feature type="domain" description="PTS EIIB type-2" evidence="20">
    <location>
        <begin position="384"/>
        <end position="475"/>
    </location>
</feature>
<dbReference type="KEGG" id="vcr:VC395_A1068"/>
<evidence type="ECO:0000256" key="9">
    <source>
        <dbReference type="ARBA" id="ARBA00022553"/>
    </source>
</evidence>
<dbReference type="AlphaFoldDB" id="A0A0H3ADV4"/>
<evidence type="ECO:0000256" key="17">
    <source>
        <dbReference type="ARBA" id="ARBA00030684"/>
    </source>
</evidence>
<dbReference type="eggNOG" id="COG4668">
    <property type="taxonomic scope" value="Bacteria"/>
</dbReference>
<dbReference type="InterPro" id="IPR003352">
    <property type="entry name" value="PTS_EIIC"/>
</dbReference>
<evidence type="ECO:0000256" key="4">
    <source>
        <dbReference type="ARBA" id="ARBA00011909"/>
    </source>
</evidence>
<dbReference type="FunFam" id="3.40.50.2300:FF:000047">
    <property type="entry name" value="PTS system mannitol-specific transporter subunit IICBA"/>
    <property type="match status" value="1"/>
</dbReference>
<dbReference type="InterPro" id="IPR002178">
    <property type="entry name" value="PTS_EIIA_type-2_dom"/>
</dbReference>
<feature type="transmembrane region" description="Helical" evidence="18">
    <location>
        <begin position="247"/>
        <end position="265"/>
    </location>
</feature>
<evidence type="ECO:0000256" key="10">
    <source>
        <dbReference type="ARBA" id="ARBA00022597"/>
    </source>
</evidence>
<evidence type="ECO:0000259" key="21">
    <source>
        <dbReference type="PROSITE" id="PS51104"/>
    </source>
</evidence>
<dbReference type="InterPro" id="IPR050893">
    <property type="entry name" value="Sugar_PTS"/>
</dbReference>
<feature type="domain" description="PTS EIIC type-2" evidence="21">
    <location>
        <begin position="13"/>
        <end position="342"/>
    </location>
</feature>
<dbReference type="Pfam" id="PF00359">
    <property type="entry name" value="PTS_EIIA_2"/>
    <property type="match status" value="1"/>
</dbReference>
<evidence type="ECO:0000256" key="5">
    <source>
        <dbReference type="ARBA" id="ARBA00015039"/>
    </source>
</evidence>
<sequence length="649" mass="68674">MISSDAKVKIQNFGRFLSNMVMPNIGAFIAWGFITALFIPTGWVPNETLASLVGPMITYLLPLLIGYTGGKLAGGERGAVVGAITTMGVIVGTDIPMFMGAMIVGPMGGWAIKAFDKKIDGKVRSGFEMLVNNFSAGIIGMLCAIIAFFLIGPFVKVLSGALAAGVNFLVTAHLLPLTSIFVEPAKILFLNNAINHGIFSPLGIQQASETGQSIFFLIEANPGPGLGILLAYMVFGKGTARQTAGGATIIHFFGGIHEIYFPYILMNPRLILAAIAGGMTGVFTLTVFNAGLVSPASPGSIFAVLLMTNKGSILGVVCSIFAAAAVSFTVAALLMKAQTSTEQDGDKDALVKATSIMQEMKAGSKGQAAPTATQSKKIDMANVQSIIVACDAGMGSSAMGASMLRKKIQEVGLPVTVTNMAINSLPAHVDMVITHQDLTDRARQHAPNAEHISLNNFLDSALYNQLVTQLLAAKRQAANDSQLIKPSILAANDDRYEVQQPSVFQLQKENIHLGLNAKNKEEAIRFAGNKLVELGYVHPEYVDAMFEREKLVSTYLGESIAVPHGTVDAKDRVIKTGIVICQYPQGVAFSEDSGDVAKLVIGIAAKNDEHIQVITTITNALDDPNAIDKLTSTKDVSDVLSILATSQAA</sequence>
<dbReference type="SMR" id="A0A0H3ADV4"/>
<keyword evidence="12" id="KW-0598">Phosphotransferase system</keyword>
<feature type="transmembrane region" description="Helical" evidence="18">
    <location>
        <begin position="79"/>
        <end position="104"/>
    </location>
</feature>
<evidence type="ECO:0000259" key="20">
    <source>
        <dbReference type="PROSITE" id="PS51099"/>
    </source>
</evidence>
<dbReference type="EC" id="2.7.1.197" evidence="4"/>
<dbReference type="OrthoDB" id="9814222at2"/>
<gene>
    <name evidence="22" type="primary">mtlA</name>
    <name evidence="22" type="ordered locus">VC0395_0196</name>
</gene>
<proteinExistence type="predicted"/>
<evidence type="ECO:0000256" key="8">
    <source>
        <dbReference type="ARBA" id="ARBA00022519"/>
    </source>
</evidence>
<feature type="transmembrane region" description="Helical" evidence="18">
    <location>
        <begin position="313"/>
        <end position="335"/>
    </location>
</feature>
<keyword evidence="9" id="KW-0597">Phosphoprotein</keyword>